<gene>
    <name evidence="3" type="ORF">MYCTH_39167</name>
</gene>
<dbReference type="STRING" id="573729.G2QMN7"/>
<evidence type="ECO:0000313" key="3">
    <source>
        <dbReference type="EMBL" id="AEO61217.1"/>
    </source>
</evidence>
<feature type="non-terminal residue" evidence="3">
    <location>
        <position position="312"/>
    </location>
</feature>
<keyword evidence="4" id="KW-1185">Reference proteome</keyword>
<dbReference type="HOGENOM" id="CLU_075336_0_0_1"/>
<dbReference type="OMA" id="VIDIMIL"/>
<dbReference type="OrthoDB" id="5308957at2759"/>
<feature type="domain" description="Clr5" evidence="2">
    <location>
        <begin position="64"/>
        <end position="116"/>
    </location>
</feature>
<feature type="region of interest" description="Disordered" evidence="1">
    <location>
        <begin position="1"/>
        <end position="56"/>
    </location>
</feature>
<feature type="compositionally biased region" description="Basic residues" evidence="1">
    <location>
        <begin position="133"/>
        <end position="149"/>
    </location>
</feature>
<dbReference type="eggNOG" id="ENOG502SJRB">
    <property type="taxonomic scope" value="Eukaryota"/>
</dbReference>
<dbReference type="PANTHER" id="PTHR38788:SF3">
    <property type="entry name" value="CLR5 DOMAIN-CONTAINING PROTEIN"/>
    <property type="match status" value="1"/>
</dbReference>
<protein>
    <recommendedName>
        <fullName evidence="2">Clr5 domain-containing protein</fullName>
    </recommendedName>
</protein>
<organism evidence="3 4">
    <name type="scientific">Thermothelomyces thermophilus (strain ATCC 42464 / BCRC 31852 / DSM 1799)</name>
    <name type="common">Sporotrichum thermophile</name>
    <dbReference type="NCBI Taxonomy" id="573729"/>
    <lineage>
        <taxon>Eukaryota</taxon>
        <taxon>Fungi</taxon>
        <taxon>Dikarya</taxon>
        <taxon>Ascomycota</taxon>
        <taxon>Pezizomycotina</taxon>
        <taxon>Sordariomycetes</taxon>
        <taxon>Sordariomycetidae</taxon>
        <taxon>Sordariales</taxon>
        <taxon>Chaetomiaceae</taxon>
        <taxon>Thermothelomyces</taxon>
    </lineage>
</organism>
<dbReference type="KEGG" id="mtm:MYCTH_39167"/>
<dbReference type="AlphaFoldDB" id="G2QMN7"/>
<proteinExistence type="predicted"/>
<dbReference type="InterPro" id="IPR025676">
    <property type="entry name" value="Clr5_dom"/>
</dbReference>
<dbReference type="Pfam" id="PF14420">
    <property type="entry name" value="Clr5"/>
    <property type="match status" value="1"/>
</dbReference>
<sequence length="312" mass="35005">MVSWPTARPAFGSHHQLPQPFDNGKVRPRKWLADTATNEPQIRVQDSPLDHEPLPGRPMVPVSASDWESKKHIIRELYIDQNMFLNEVIEIMICKYNFKATARMYKGQFAKWKWTKYNKPGKPGPIRPTRSAVGKKKSLPSRRAQRGKGWKSTSRERQQSTPLSQPAPLQYFGDEERLVEAALSAYAAMISHWSEQETPWRTAAHDGGGGGGGGGDLLRAGALGIEDRSILEQVRCAQDYFLSGRTQQGGDMLRRAFLSVEAALSGDLTVEALWDCCLAVPQLALTTGWTDVLSIFVRYLHQYTSIKLPHHP</sequence>
<dbReference type="InParanoid" id="G2QMN7"/>
<dbReference type="RefSeq" id="XP_003666462.1">
    <property type="nucleotide sequence ID" value="XM_003666414.1"/>
</dbReference>
<evidence type="ECO:0000313" key="4">
    <source>
        <dbReference type="Proteomes" id="UP000007322"/>
    </source>
</evidence>
<dbReference type="EMBL" id="CP003007">
    <property type="protein sequence ID" value="AEO61217.1"/>
    <property type="molecule type" value="Genomic_DNA"/>
</dbReference>
<evidence type="ECO:0000259" key="2">
    <source>
        <dbReference type="Pfam" id="PF14420"/>
    </source>
</evidence>
<dbReference type="PANTHER" id="PTHR38788">
    <property type="entry name" value="CLR5 DOMAIN-CONTAINING PROTEIN"/>
    <property type="match status" value="1"/>
</dbReference>
<dbReference type="GeneID" id="11506340"/>
<reference evidence="3 4" key="1">
    <citation type="journal article" date="2011" name="Nat. Biotechnol.">
        <title>Comparative genomic analysis of the thermophilic biomass-degrading fungi Myceliophthora thermophila and Thielavia terrestris.</title>
        <authorList>
            <person name="Berka R.M."/>
            <person name="Grigoriev I.V."/>
            <person name="Otillar R."/>
            <person name="Salamov A."/>
            <person name="Grimwood J."/>
            <person name="Reid I."/>
            <person name="Ishmael N."/>
            <person name="John T."/>
            <person name="Darmond C."/>
            <person name="Moisan M.-C."/>
            <person name="Henrissat B."/>
            <person name="Coutinho P.M."/>
            <person name="Lombard V."/>
            <person name="Natvig D.O."/>
            <person name="Lindquist E."/>
            <person name="Schmutz J."/>
            <person name="Lucas S."/>
            <person name="Harris P."/>
            <person name="Powlowski J."/>
            <person name="Bellemare A."/>
            <person name="Taylor D."/>
            <person name="Butler G."/>
            <person name="de Vries R.P."/>
            <person name="Allijn I.E."/>
            <person name="van den Brink J."/>
            <person name="Ushinsky S."/>
            <person name="Storms R."/>
            <person name="Powell A.J."/>
            <person name="Paulsen I.T."/>
            <person name="Elbourne L.D.H."/>
            <person name="Baker S.E."/>
            <person name="Magnuson J."/>
            <person name="LaBoissiere S."/>
            <person name="Clutterbuck A.J."/>
            <person name="Martinez D."/>
            <person name="Wogulis M."/>
            <person name="de Leon A.L."/>
            <person name="Rey M.W."/>
            <person name="Tsang A."/>
        </authorList>
    </citation>
    <scope>NUCLEOTIDE SEQUENCE [LARGE SCALE GENOMIC DNA]</scope>
    <source>
        <strain evidence="4">ATCC 42464 / BCRC 31852 / DSM 1799</strain>
    </source>
</reference>
<evidence type="ECO:0000256" key="1">
    <source>
        <dbReference type="SAM" id="MobiDB-lite"/>
    </source>
</evidence>
<dbReference type="VEuPathDB" id="FungiDB:MYCTH_39167"/>
<name>G2QMN7_THET4</name>
<dbReference type="Proteomes" id="UP000007322">
    <property type="component" value="Chromosome 6"/>
</dbReference>
<feature type="region of interest" description="Disordered" evidence="1">
    <location>
        <begin position="117"/>
        <end position="168"/>
    </location>
</feature>
<accession>G2QMN7</accession>